<dbReference type="RefSeq" id="WP_317963949.1">
    <property type="nucleotide sequence ID" value="NZ_OX458333.1"/>
</dbReference>
<dbReference type="PANTHER" id="PTHR48267">
    <property type="entry name" value="CUPREDOXIN SUPERFAMILY PROTEIN"/>
    <property type="match status" value="1"/>
</dbReference>
<evidence type="ECO:0000313" key="7">
    <source>
        <dbReference type="Proteomes" id="UP001162030"/>
    </source>
</evidence>
<evidence type="ECO:0000256" key="1">
    <source>
        <dbReference type="ARBA" id="ARBA00022723"/>
    </source>
</evidence>
<evidence type="ECO:0000256" key="2">
    <source>
        <dbReference type="ARBA" id="ARBA00023002"/>
    </source>
</evidence>
<dbReference type="InterPro" id="IPR045087">
    <property type="entry name" value="Cu-oxidase_fam"/>
</dbReference>
<feature type="domain" description="Plastocyanin-like" evidence="4">
    <location>
        <begin position="491"/>
        <end position="576"/>
    </location>
</feature>
<accession>A0ABN8X241</accession>
<dbReference type="PROSITE" id="PS00080">
    <property type="entry name" value="MULTICOPPER_OXIDASE2"/>
    <property type="match status" value="1"/>
</dbReference>
<protein>
    <submittedName>
        <fullName evidence="6">Blue copper oxidase</fullName>
    </submittedName>
</protein>
<dbReference type="InterPro" id="IPR011707">
    <property type="entry name" value="Cu-oxidase-like_N"/>
</dbReference>
<dbReference type="Gene3D" id="2.60.40.420">
    <property type="entry name" value="Cupredoxins - blue copper proteins"/>
    <property type="match status" value="3"/>
</dbReference>
<dbReference type="PROSITE" id="PS00079">
    <property type="entry name" value="MULTICOPPER_OXIDASE1"/>
    <property type="match status" value="1"/>
</dbReference>
<gene>
    <name evidence="6" type="ORF">MSZNOR_2076</name>
</gene>
<dbReference type="InterPro" id="IPR002355">
    <property type="entry name" value="Cu_oxidase_Cu_BS"/>
</dbReference>
<dbReference type="Proteomes" id="UP001162030">
    <property type="component" value="Chromosome"/>
</dbReference>
<dbReference type="InterPro" id="IPR033138">
    <property type="entry name" value="Cu_oxidase_CS"/>
</dbReference>
<dbReference type="InterPro" id="IPR008972">
    <property type="entry name" value="Cupredoxin"/>
</dbReference>
<keyword evidence="1" id="KW-0479">Metal-binding</keyword>
<dbReference type="EMBL" id="OX458333">
    <property type="protein sequence ID" value="CAI8827286.1"/>
    <property type="molecule type" value="Genomic_DNA"/>
</dbReference>
<organism evidence="6 7">
    <name type="scientific">Methylocaldum szegediense</name>
    <dbReference type="NCBI Taxonomy" id="73780"/>
    <lineage>
        <taxon>Bacteria</taxon>
        <taxon>Pseudomonadati</taxon>
        <taxon>Pseudomonadota</taxon>
        <taxon>Gammaproteobacteria</taxon>
        <taxon>Methylococcales</taxon>
        <taxon>Methylococcaceae</taxon>
        <taxon>Methylocaldum</taxon>
    </lineage>
</organism>
<keyword evidence="7" id="KW-1185">Reference proteome</keyword>
<evidence type="ECO:0000256" key="3">
    <source>
        <dbReference type="SAM" id="Phobius"/>
    </source>
</evidence>
<name>A0ABN8X241_9GAMM</name>
<evidence type="ECO:0000259" key="4">
    <source>
        <dbReference type="Pfam" id="PF07731"/>
    </source>
</evidence>
<dbReference type="CDD" id="cd13879">
    <property type="entry name" value="CuRO_2_McoP_like"/>
    <property type="match status" value="1"/>
</dbReference>
<dbReference type="SUPFAM" id="SSF49503">
    <property type="entry name" value="Cupredoxins"/>
    <property type="match status" value="3"/>
</dbReference>
<dbReference type="Pfam" id="PF07731">
    <property type="entry name" value="Cu-oxidase_2"/>
    <property type="match status" value="1"/>
</dbReference>
<dbReference type="CDD" id="cd13852">
    <property type="entry name" value="CuRO_1_McoP_like"/>
    <property type="match status" value="1"/>
</dbReference>
<keyword evidence="3" id="KW-1133">Transmembrane helix</keyword>
<evidence type="ECO:0000259" key="5">
    <source>
        <dbReference type="Pfam" id="PF07732"/>
    </source>
</evidence>
<sequence>MQGPVDRSRRHFMVQTGIGLLAMASMPAWLRAMEMPGIPKLTPNRASPTFKPDVEFELVAGLDSVPILPGPLTRVQRYTAKLISGPKGTLTEMPNCYLGPIIRLQKGQKVRIHFRNELMEPTITHWHGLHVPALMDGHPMYIIDPGETFVYEFEVINRSSLNIYHPHPHEMTARQVYYGLVGGLIVNDEEEAKLELPSGEYEIPIVLQDRRFNAQNQLIYGAHMHDRMMGFYGDRVLVNGRPNAEFDVASRAYRLRFLNGSNARIYKLGWSDGTPLTVIGVDGGLLESPETFPYVMLAPGERLDVWADFSGRPKGSELTMRSLPFSGVVPMMTEHRMGRGRRGGMGGRMGGMGMMGAMDLPVGSDYPLFKIRVTRETSESPMLPSRLSKIDHYTLSDVANPDKPVPIEISESPMAMLLNGRPYAFNDIQPFERIPIDTVQLLEIFHTGGHGMGHGMGGIGHGMRGRMMGMMGGGPRQEGQGMGGGMGMMFSMAHPIHLHGEPFQVISRSVSAARADAYATVKDGLISSGLKDTVLVMPGETVRLIKPFYHFKGLFMYHCHNLEHEDMGMMRDFLVE</sequence>
<proteinExistence type="predicted"/>
<dbReference type="PANTHER" id="PTHR48267:SF1">
    <property type="entry name" value="BILIRUBIN OXIDASE"/>
    <property type="match status" value="1"/>
</dbReference>
<dbReference type="Pfam" id="PF07732">
    <property type="entry name" value="Cu-oxidase_3"/>
    <property type="match status" value="1"/>
</dbReference>
<evidence type="ECO:0000313" key="6">
    <source>
        <dbReference type="EMBL" id="CAI8827286.1"/>
    </source>
</evidence>
<keyword evidence="2" id="KW-0560">Oxidoreductase</keyword>
<feature type="transmembrane region" description="Helical" evidence="3">
    <location>
        <begin position="12"/>
        <end position="30"/>
    </location>
</feature>
<reference evidence="6 7" key="1">
    <citation type="submission" date="2023-03" db="EMBL/GenBank/DDBJ databases">
        <authorList>
            <person name="Pearce D."/>
        </authorList>
    </citation>
    <scope>NUCLEOTIDE SEQUENCE [LARGE SCALE GENOMIC DNA]</scope>
    <source>
        <strain evidence="6">Msz</strain>
    </source>
</reference>
<feature type="domain" description="Plastocyanin-like" evidence="5">
    <location>
        <begin position="77"/>
        <end position="190"/>
    </location>
</feature>
<keyword evidence="3" id="KW-0472">Membrane</keyword>
<keyword evidence="3" id="KW-0812">Transmembrane</keyword>
<dbReference type="InterPro" id="IPR011706">
    <property type="entry name" value="Cu-oxidase_C"/>
</dbReference>